<dbReference type="InterPro" id="IPR048679">
    <property type="entry name" value="ICAM1_3_5_D2"/>
</dbReference>
<dbReference type="PANTHER" id="PTHR13771">
    <property type="entry name" value="INTERCELLULAR ADHESION MOLECULE"/>
    <property type="match status" value="1"/>
</dbReference>
<dbReference type="FunFam" id="2.60.40.10:FF:000641">
    <property type="entry name" value="Intercellular adhesion molecule 1"/>
    <property type="match status" value="1"/>
</dbReference>
<evidence type="ECO:0000256" key="10">
    <source>
        <dbReference type="ARBA" id="ARBA00023180"/>
    </source>
</evidence>
<keyword evidence="3 13" id="KW-0812">Transmembrane</keyword>
<dbReference type="InterPro" id="IPR036179">
    <property type="entry name" value="Ig-like_dom_sf"/>
</dbReference>
<dbReference type="Proteomes" id="UP000472268">
    <property type="component" value="Chromosome 12"/>
</dbReference>
<reference evidence="15" key="2">
    <citation type="submission" date="2025-08" db="UniProtKB">
        <authorList>
            <consortium name="Ensembl"/>
        </authorList>
    </citation>
    <scope>IDENTIFICATION</scope>
</reference>
<comment type="subcellular location">
    <subcellularLocation>
        <location evidence="1">Membrane</location>
        <topology evidence="1">Single-pass type I membrane protein</topology>
    </subcellularLocation>
</comment>
<keyword evidence="16" id="KW-1185">Reference proteome</keyword>
<dbReference type="GO" id="GO:1901701">
    <property type="term" value="P:cellular response to oxygen-containing compound"/>
    <property type="evidence" value="ECO:0007669"/>
    <property type="project" value="UniProtKB-ARBA"/>
</dbReference>
<keyword evidence="8 13" id="KW-0472">Membrane</keyword>
<dbReference type="GO" id="GO:0005178">
    <property type="term" value="F:integrin binding"/>
    <property type="evidence" value="ECO:0007669"/>
    <property type="project" value="InterPro"/>
</dbReference>
<dbReference type="InterPro" id="IPR013768">
    <property type="entry name" value="ICAM_N"/>
</dbReference>
<reference evidence="15" key="3">
    <citation type="submission" date="2025-09" db="UniProtKB">
        <authorList>
            <consortium name="Ensembl"/>
        </authorList>
    </citation>
    <scope>IDENTIFICATION</scope>
</reference>
<dbReference type="PANTHER" id="PTHR13771:SF17">
    <property type="entry name" value="INTERCELLULAR ADHESION MOLECULE 3"/>
    <property type="match status" value="1"/>
</dbReference>
<keyword evidence="10" id="KW-0325">Glycoprotein</keyword>
<dbReference type="InterPro" id="IPR007110">
    <property type="entry name" value="Ig-like_dom"/>
</dbReference>
<dbReference type="GO" id="GO:0007159">
    <property type="term" value="P:leukocyte cell-cell adhesion"/>
    <property type="evidence" value="ECO:0007669"/>
    <property type="project" value="UniProtKB-ARBA"/>
</dbReference>
<keyword evidence="7 13" id="KW-1133">Transmembrane helix</keyword>
<accession>A0A673USZ2</accession>
<dbReference type="AlphaFoldDB" id="A0A673USZ2"/>
<proteinExistence type="inferred from homology"/>
<keyword evidence="11" id="KW-0393">Immunoglobulin domain</keyword>
<dbReference type="Gene3D" id="2.60.40.10">
    <property type="entry name" value="Immunoglobulins"/>
    <property type="match status" value="5"/>
</dbReference>
<evidence type="ECO:0000256" key="12">
    <source>
        <dbReference type="SAM" id="MobiDB-lite"/>
    </source>
</evidence>
<dbReference type="GO" id="GO:0006955">
    <property type="term" value="P:immune response"/>
    <property type="evidence" value="ECO:0007669"/>
    <property type="project" value="UniProtKB-ARBA"/>
</dbReference>
<evidence type="ECO:0000313" key="16">
    <source>
        <dbReference type="Proteomes" id="UP000472268"/>
    </source>
</evidence>
<evidence type="ECO:0000256" key="7">
    <source>
        <dbReference type="ARBA" id="ARBA00022989"/>
    </source>
</evidence>
<dbReference type="FunFam" id="2.60.40.10:FF:000338">
    <property type="entry name" value="intercellular adhesion molecule 5"/>
    <property type="match status" value="1"/>
</dbReference>
<evidence type="ECO:0000259" key="14">
    <source>
        <dbReference type="PROSITE" id="PS50835"/>
    </source>
</evidence>
<evidence type="ECO:0000313" key="15">
    <source>
        <dbReference type="Ensembl" id="ENSSSUP00005024315.1"/>
    </source>
</evidence>
<dbReference type="SMART" id="SM00409">
    <property type="entry name" value="IG"/>
    <property type="match status" value="3"/>
</dbReference>
<gene>
    <name evidence="15" type="primary">ICAM3</name>
</gene>
<dbReference type="FunFam" id="2.60.40.10:FF:000194">
    <property type="entry name" value="Intercellular adhesion molecule 1"/>
    <property type="match status" value="1"/>
</dbReference>
<keyword evidence="4" id="KW-0732">Signal</keyword>
<keyword evidence="5" id="KW-0677">Repeat</keyword>
<feature type="region of interest" description="Disordered" evidence="12">
    <location>
        <begin position="1"/>
        <end position="34"/>
    </location>
</feature>
<evidence type="ECO:0000256" key="3">
    <source>
        <dbReference type="ARBA" id="ARBA00022692"/>
    </source>
</evidence>
<dbReference type="InterPro" id="IPR003987">
    <property type="entry name" value="ICAM_VCAM_N"/>
</dbReference>
<dbReference type="PRINTS" id="PR01472">
    <property type="entry name" value="ICAMVCAM1"/>
</dbReference>
<dbReference type="GO" id="GO:0002252">
    <property type="term" value="P:immune effector process"/>
    <property type="evidence" value="ECO:0007669"/>
    <property type="project" value="UniProtKB-ARBA"/>
</dbReference>
<dbReference type="FunFam" id="2.60.40.10:FF:000459">
    <property type="entry name" value="Intercellular adhesion molecule 1"/>
    <property type="match status" value="1"/>
</dbReference>
<dbReference type="FunFam" id="2.60.40.10:FF:000648">
    <property type="entry name" value="Intercellular adhesion molecule 1"/>
    <property type="match status" value="1"/>
</dbReference>
<evidence type="ECO:0000256" key="11">
    <source>
        <dbReference type="ARBA" id="ARBA00023319"/>
    </source>
</evidence>
<name>A0A673USZ2_SURSU</name>
<dbReference type="GO" id="GO:0005886">
    <property type="term" value="C:plasma membrane"/>
    <property type="evidence" value="ECO:0007669"/>
    <property type="project" value="TreeGrafter"/>
</dbReference>
<dbReference type="SUPFAM" id="SSF48726">
    <property type="entry name" value="Immunoglobulin"/>
    <property type="match status" value="5"/>
</dbReference>
<evidence type="ECO:0000256" key="1">
    <source>
        <dbReference type="ARBA" id="ARBA00004479"/>
    </source>
</evidence>
<evidence type="ECO:0000256" key="9">
    <source>
        <dbReference type="ARBA" id="ARBA00023157"/>
    </source>
</evidence>
<comment type="similarity">
    <text evidence="2">Belongs to the immunoglobulin superfamily. ICAM family.</text>
</comment>
<dbReference type="InterPro" id="IPR047012">
    <property type="entry name" value="ICAM_VCAM"/>
</dbReference>
<reference evidence="15 16" key="1">
    <citation type="submission" date="2019-05" db="EMBL/GenBank/DDBJ databases">
        <title>A Chromosome-scale Meerkat (S. suricatta) Genome Assembly.</title>
        <authorList>
            <person name="Dudchenko O."/>
            <person name="Lieberman Aiden E."/>
            <person name="Tung J."/>
            <person name="Barreiro L.B."/>
            <person name="Clutton-Brock T.H."/>
        </authorList>
    </citation>
    <scope>NUCLEOTIDE SEQUENCE [LARGE SCALE GENOMIC DNA]</scope>
</reference>
<evidence type="ECO:0000256" key="13">
    <source>
        <dbReference type="SAM" id="Phobius"/>
    </source>
</evidence>
<keyword evidence="9" id="KW-1015">Disulfide bond</keyword>
<protein>
    <recommendedName>
        <fullName evidence="14">Ig-like domain-containing protein</fullName>
    </recommendedName>
</protein>
<feature type="domain" description="Ig-like" evidence="14">
    <location>
        <begin position="432"/>
        <end position="506"/>
    </location>
</feature>
<feature type="transmembrane region" description="Helical" evidence="13">
    <location>
        <begin position="518"/>
        <end position="542"/>
    </location>
</feature>
<dbReference type="PROSITE" id="PS50835">
    <property type="entry name" value="IG_LIKE"/>
    <property type="match status" value="1"/>
</dbReference>
<evidence type="ECO:0000256" key="8">
    <source>
        <dbReference type="ARBA" id="ARBA00023136"/>
    </source>
</evidence>
<evidence type="ECO:0000256" key="4">
    <source>
        <dbReference type="ARBA" id="ARBA00022729"/>
    </source>
</evidence>
<dbReference type="Ensembl" id="ENSSSUT00005027840.1">
    <property type="protein sequence ID" value="ENSSSUP00005024315.1"/>
    <property type="gene ID" value="ENSSSUG00005015600.1"/>
</dbReference>
<evidence type="ECO:0000256" key="2">
    <source>
        <dbReference type="ARBA" id="ARBA00005925"/>
    </source>
</evidence>
<dbReference type="PRINTS" id="PR01473">
    <property type="entry name" value="ICAM"/>
</dbReference>
<dbReference type="Pfam" id="PF03921">
    <property type="entry name" value="ICAM_N"/>
    <property type="match status" value="1"/>
</dbReference>
<dbReference type="InterPro" id="IPR003988">
    <property type="entry name" value="ICAM"/>
</dbReference>
<keyword evidence="6" id="KW-0130">Cell adhesion</keyword>
<dbReference type="InterPro" id="IPR013783">
    <property type="entry name" value="Ig-like_fold"/>
</dbReference>
<sequence>MSPSLPRGLPLAPDQSSFSPPPPRQKHREGREVAVEDAGCGWADWHWDQQRRPSVPTGAQGQEFSLRAELPRPVGPAGGSFVVNCSTDCPNPRVITLETSLLKKPVGSGLRWAAFELSDVTSDSLILCSGFCNGIQMTGSSVITVYRLPERVELAPLPPWQPVGENLTLRCQVAGGAPRANLSVVLLRGEQELSRQPAVGDPAEATATVLAGRDDHLANFSCRTELDLRSQGEGLFQNSSAPRQLRTFALPMTPPHLVVPRLLEVGTTFSVSCTLDRLFPASEAQVQLALGNQKLNPAVESHGDTVTATATATASAEQEGARDIVCNMTLGSDSREARENLTVYSFWGPILNLSKSNASEGTEVTVTCVAGAGVHVTLDGVPAAAPGQPAQIQLNATERDDGRNFVCNATLEVDGEILHKNRSVQLRVLYGPKIDQAKCPQHLTWKARTTHILECQARGNPDPQLHCFKEVSWTKVPVGVPFTVTLNYSGTYSCRAVSSRGTHTVTVVMDVQDRNPHAVTVAMVVLTTLGFVTTAAALVYVFGMQKQSDIYHVNPGSTWLPLTSRQPEGPVGEEPS</sequence>
<dbReference type="Pfam" id="PF21146">
    <property type="entry name" value="ICAM1_3_5_D2"/>
    <property type="match status" value="1"/>
</dbReference>
<organism evidence="15 16">
    <name type="scientific">Suricata suricatta</name>
    <name type="common">Meerkat</name>
    <dbReference type="NCBI Taxonomy" id="37032"/>
    <lineage>
        <taxon>Eukaryota</taxon>
        <taxon>Metazoa</taxon>
        <taxon>Chordata</taxon>
        <taxon>Craniata</taxon>
        <taxon>Vertebrata</taxon>
        <taxon>Euteleostomi</taxon>
        <taxon>Mammalia</taxon>
        <taxon>Eutheria</taxon>
        <taxon>Laurasiatheria</taxon>
        <taxon>Carnivora</taxon>
        <taxon>Feliformia</taxon>
        <taxon>Herpestidae</taxon>
        <taxon>Suricata</taxon>
    </lineage>
</organism>
<dbReference type="GO" id="GO:0050900">
    <property type="term" value="P:leukocyte migration"/>
    <property type="evidence" value="ECO:0007669"/>
    <property type="project" value="UniProtKB-ARBA"/>
</dbReference>
<dbReference type="InterPro" id="IPR003599">
    <property type="entry name" value="Ig_sub"/>
</dbReference>
<evidence type="ECO:0000256" key="6">
    <source>
        <dbReference type="ARBA" id="ARBA00022889"/>
    </source>
</evidence>
<evidence type="ECO:0000256" key="5">
    <source>
        <dbReference type="ARBA" id="ARBA00022737"/>
    </source>
</evidence>